<dbReference type="Gene3D" id="1.10.8.80">
    <property type="entry name" value="Magnesium chelatase subunit I, C-Terminal domain"/>
    <property type="match status" value="1"/>
</dbReference>
<evidence type="ECO:0000313" key="6">
    <source>
        <dbReference type="Proteomes" id="UP000077315"/>
    </source>
</evidence>
<dbReference type="PANTHER" id="PTHR11603">
    <property type="entry name" value="AAA FAMILY ATPASE"/>
    <property type="match status" value="1"/>
</dbReference>
<evidence type="ECO:0000256" key="1">
    <source>
        <dbReference type="ARBA" id="ARBA00012825"/>
    </source>
</evidence>
<evidence type="ECO:0000256" key="2">
    <source>
        <dbReference type="ARBA" id="ARBA00023444"/>
    </source>
</evidence>
<dbReference type="AlphaFoldDB" id="A0A162XXE6"/>
<comment type="pathway">
    <text evidence="2">Porphyrin-containing compound metabolism.</text>
</comment>
<accession>A0A162XXE6</accession>
<feature type="domain" description="ChlI/MoxR AAA lid" evidence="4">
    <location>
        <begin position="297"/>
        <end position="360"/>
    </location>
</feature>
<dbReference type="InterPro" id="IPR041628">
    <property type="entry name" value="ChlI/MoxR_AAA_lid"/>
</dbReference>
<dbReference type="GeneID" id="29002792"/>
<dbReference type="InParanoid" id="A0A162XXE6"/>
<dbReference type="EC" id="6.6.1.1" evidence="1"/>
<dbReference type="RefSeq" id="XP_018295125.1">
    <property type="nucleotide sequence ID" value="XM_018441886.1"/>
</dbReference>
<dbReference type="OrthoDB" id="5582146at2759"/>
<proteinExistence type="predicted"/>
<dbReference type="Proteomes" id="UP000077315">
    <property type="component" value="Unassembled WGS sequence"/>
</dbReference>
<evidence type="ECO:0000313" key="5">
    <source>
        <dbReference type="EMBL" id="OAD77085.1"/>
    </source>
</evidence>
<keyword evidence="6" id="KW-1185">Reference proteome</keyword>
<feature type="region of interest" description="Disordered" evidence="3">
    <location>
        <begin position="97"/>
        <end position="124"/>
    </location>
</feature>
<dbReference type="GO" id="GO:0016851">
    <property type="term" value="F:magnesium chelatase activity"/>
    <property type="evidence" value="ECO:0007669"/>
    <property type="project" value="UniProtKB-EC"/>
</dbReference>
<dbReference type="VEuPathDB" id="FungiDB:PHYBLDRAFT_68105"/>
<sequence>MSHSSKEWIKQRMTLLKRQTGFSFSHDLFISVLLCLMSGRDKHAILTTPSHRLPEVAHMATQICRCLFGFTTANITCHANQSSADLIQALFQSTQDEEHFHPKAPSTSRDPQKHHKTSEEDLDTPIHPISPVDFTLSMKRERMAKRQQMGSRGDRWEAEEPKRPQINRLPQCMIVQSLDQANPIIQAALLELVVTKELNLANTRYNLPRPFFLLIVLPQDYNHSLISAQLLDRIFVSYTIGESTQTLPSSGRFHLGRRAALVKSEEIKQLGDRAAEVHIDIDISRYIRDIVVGVRTHPLVIGGLTARASQELVLVTKSLAVIFGRDYLTPDLVSIAAEKVFGHRLRLSSTHLTSADIVAEILRVVYVSV</sequence>
<evidence type="ECO:0000259" key="4">
    <source>
        <dbReference type="Pfam" id="PF17863"/>
    </source>
</evidence>
<name>A0A162XXE6_PHYB8</name>
<protein>
    <recommendedName>
        <fullName evidence="1">magnesium chelatase</fullName>
        <ecNumber evidence="1">6.6.1.1</ecNumber>
    </recommendedName>
</protein>
<evidence type="ECO:0000256" key="3">
    <source>
        <dbReference type="SAM" id="MobiDB-lite"/>
    </source>
</evidence>
<reference evidence="6" key="1">
    <citation type="submission" date="2015-06" db="EMBL/GenBank/DDBJ databases">
        <title>Expansion of signal transduction pathways in fungi by whole-genome duplication.</title>
        <authorList>
            <consortium name="DOE Joint Genome Institute"/>
            <person name="Corrochano L.M."/>
            <person name="Kuo A."/>
            <person name="Marcet-Houben M."/>
            <person name="Polaino S."/>
            <person name="Salamov A."/>
            <person name="Villalobos J.M."/>
            <person name="Alvarez M.I."/>
            <person name="Avalos J."/>
            <person name="Benito E.P."/>
            <person name="Benoit I."/>
            <person name="Burger G."/>
            <person name="Camino L.P."/>
            <person name="Canovas D."/>
            <person name="Cerda-Olmedo E."/>
            <person name="Cheng J.-F."/>
            <person name="Dominguez A."/>
            <person name="Elias M."/>
            <person name="Eslava A.P."/>
            <person name="Glaser F."/>
            <person name="Grimwood J."/>
            <person name="Gutierrez G."/>
            <person name="Heitman J."/>
            <person name="Henrissat B."/>
            <person name="Iturriaga E.A."/>
            <person name="Lang B.F."/>
            <person name="Lavin J.L."/>
            <person name="Lee S."/>
            <person name="Li W."/>
            <person name="Lindquist E."/>
            <person name="Lopez-Garcia S."/>
            <person name="Luque E.M."/>
            <person name="Marcos A.T."/>
            <person name="Martin J."/>
            <person name="McCluskey K."/>
            <person name="Medina H.R."/>
            <person name="Miralles-Duran A."/>
            <person name="Miyazaki A."/>
            <person name="Munoz-Torres E."/>
            <person name="Oguiza J.A."/>
            <person name="Ohm R."/>
            <person name="Olmedo M."/>
            <person name="Orejas M."/>
            <person name="Ortiz-Castellanos L."/>
            <person name="Pisabarro A.G."/>
            <person name="Rodriguez-Romero J."/>
            <person name="Ruiz-Herrera J."/>
            <person name="Ruiz-Vazquez R."/>
            <person name="Sanz C."/>
            <person name="Schackwitz W."/>
            <person name="Schmutz J."/>
            <person name="Shahriari M."/>
            <person name="Shelest E."/>
            <person name="Silva-Franco F."/>
            <person name="Soanes D."/>
            <person name="Syed K."/>
            <person name="Tagua V.G."/>
            <person name="Talbot N.J."/>
            <person name="Thon M."/>
            <person name="De vries R.P."/>
            <person name="Wiebenga A."/>
            <person name="Yadav J.S."/>
            <person name="Braun E.L."/>
            <person name="Baker S."/>
            <person name="Garre V."/>
            <person name="Horwitz B."/>
            <person name="Torres-Martinez S."/>
            <person name="Idnurm A."/>
            <person name="Herrera-Estrella A."/>
            <person name="Gabaldon T."/>
            <person name="Grigoriev I.V."/>
        </authorList>
    </citation>
    <scope>NUCLEOTIDE SEQUENCE [LARGE SCALE GENOMIC DNA]</scope>
    <source>
        <strain evidence="6">NRRL 1555(-)</strain>
    </source>
</reference>
<organism evidence="5 6">
    <name type="scientific">Phycomyces blakesleeanus (strain ATCC 8743b / DSM 1359 / FGSC 10004 / NBRC 33097 / NRRL 1555)</name>
    <dbReference type="NCBI Taxonomy" id="763407"/>
    <lineage>
        <taxon>Eukaryota</taxon>
        <taxon>Fungi</taxon>
        <taxon>Fungi incertae sedis</taxon>
        <taxon>Mucoromycota</taxon>
        <taxon>Mucoromycotina</taxon>
        <taxon>Mucoromycetes</taxon>
        <taxon>Mucorales</taxon>
        <taxon>Phycomycetaceae</taxon>
        <taxon>Phycomyces</taxon>
    </lineage>
</organism>
<dbReference type="Pfam" id="PF17863">
    <property type="entry name" value="AAA_lid_2"/>
    <property type="match status" value="1"/>
</dbReference>
<dbReference type="PANTHER" id="PTHR11603:SF132">
    <property type="entry name" value="C2H2-TYPE DOMAIN-CONTAINING PROTEIN"/>
    <property type="match status" value="1"/>
</dbReference>
<gene>
    <name evidence="5" type="ORF">PHYBLDRAFT_68105</name>
</gene>
<dbReference type="EMBL" id="KV440975">
    <property type="protein sequence ID" value="OAD77085.1"/>
    <property type="molecule type" value="Genomic_DNA"/>
</dbReference>
<dbReference type="InterPro" id="IPR052041">
    <property type="entry name" value="Nucleic_acid_metab_PIN/TRAM"/>
</dbReference>